<reference evidence="1" key="1">
    <citation type="submission" date="2009-09" db="EMBL/GenBank/DDBJ databases">
        <authorList>
            <person name="Weinstock G."/>
            <person name="Sodergren E."/>
            <person name="Clifton S."/>
            <person name="Fulton L."/>
            <person name="Fulton B."/>
            <person name="Courtney L."/>
            <person name="Fronick C."/>
            <person name="Harrison M."/>
            <person name="Strong C."/>
            <person name="Farmer C."/>
            <person name="Delahaunty K."/>
            <person name="Markovic C."/>
            <person name="Hall O."/>
            <person name="Minx P."/>
            <person name="Tomlinson C."/>
            <person name="Mitreva M."/>
            <person name="Nelson J."/>
            <person name="Hou S."/>
            <person name="Wollam A."/>
            <person name="Pepin K.H."/>
            <person name="Johnson M."/>
            <person name="Bhonagiri V."/>
            <person name="Nash W.E."/>
            <person name="Warren W."/>
            <person name="Chinwalla A."/>
            <person name="Mardis E.R."/>
            <person name="Wilson R.K."/>
        </authorList>
    </citation>
    <scope>NUCLEOTIDE SEQUENCE [LARGE SCALE GENOMIC DNA]</scope>
    <source>
        <strain evidence="1">ATCC 51259</strain>
    </source>
</reference>
<dbReference type="HOGENOM" id="CLU_3102342_0_0_10"/>
<sequence length="51" mass="5924">MHNTIDPIVERSISSNNNEWSDSRCRSSLQLNVLQILSLRCRHNQTVRLST</sequence>
<comment type="caution">
    <text evidence="1">The sequence shown here is derived from an EMBL/GenBank/DDBJ whole genome shotgun (WGS) entry which is preliminary data.</text>
</comment>
<protein>
    <submittedName>
        <fullName evidence="1">Uncharacterized protein</fullName>
    </submittedName>
</protein>
<gene>
    <name evidence="1" type="ORF">GCWU000325_01146</name>
</gene>
<evidence type="ECO:0000313" key="1">
    <source>
        <dbReference type="EMBL" id="EEX71614.1"/>
    </source>
</evidence>
<accession>C9LG06</accession>
<dbReference type="EMBL" id="ACIJ02000018">
    <property type="protein sequence ID" value="EEX71614.1"/>
    <property type="molecule type" value="Genomic_DNA"/>
</dbReference>
<dbReference type="AlphaFoldDB" id="C9LG06"/>
<organism evidence="1 2">
    <name type="scientific">Alloprevotella tannerae ATCC 51259</name>
    <dbReference type="NCBI Taxonomy" id="626522"/>
    <lineage>
        <taxon>Bacteria</taxon>
        <taxon>Pseudomonadati</taxon>
        <taxon>Bacteroidota</taxon>
        <taxon>Bacteroidia</taxon>
        <taxon>Bacteroidales</taxon>
        <taxon>Prevotellaceae</taxon>
        <taxon>Alloprevotella</taxon>
    </lineage>
</organism>
<evidence type="ECO:0000313" key="2">
    <source>
        <dbReference type="Proteomes" id="UP000003460"/>
    </source>
</evidence>
<proteinExistence type="predicted"/>
<keyword evidence="2" id="KW-1185">Reference proteome</keyword>
<dbReference type="Proteomes" id="UP000003460">
    <property type="component" value="Unassembled WGS sequence"/>
</dbReference>
<name>C9LG06_9BACT</name>